<organism evidence="2 3">
    <name type="scientific">Nocardiopsis akebiae</name>
    <dbReference type="NCBI Taxonomy" id="2831968"/>
    <lineage>
        <taxon>Bacteria</taxon>
        <taxon>Bacillati</taxon>
        <taxon>Actinomycetota</taxon>
        <taxon>Actinomycetes</taxon>
        <taxon>Streptosporangiales</taxon>
        <taxon>Nocardiopsidaceae</taxon>
        <taxon>Nocardiopsis</taxon>
    </lineage>
</organism>
<evidence type="ECO:0000313" key="3">
    <source>
        <dbReference type="Proteomes" id="UP000678016"/>
    </source>
</evidence>
<proteinExistence type="predicted"/>
<sequence length="105" mass="11309">MVTGRARVTPEQAGIPAYGDDRRVPGLRREEVAMLTGASIDQYARLERGDIGAASDSVLEAVSRAPAPDEFERAQLSPSCSCAVRWARPHPSGSDVPRIPAVRPR</sequence>
<dbReference type="PANTHER" id="PTHR35010:SF2">
    <property type="entry name" value="BLL4672 PROTEIN"/>
    <property type="match status" value="1"/>
</dbReference>
<gene>
    <name evidence="2" type="ORF">KGD83_17150</name>
</gene>
<evidence type="ECO:0000256" key="1">
    <source>
        <dbReference type="SAM" id="MobiDB-lite"/>
    </source>
</evidence>
<name>A0ABX8CBM3_9ACTN</name>
<dbReference type="Proteomes" id="UP000678016">
    <property type="component" value="Chromosome"/>
</dbReference>
<dbReference type="PANTHER" id="PTHR35010">
    <property type="entry name" value="BLL4672 PROTEIN-RELATED"/>
    <property type="match status" value="1"/>
</dbReference>
<keyword evidence="3" id="KW-1185">Reference proteome</keyword>
<reference evidence="3" key="1">
    <citation type="submission" date="2021-05" db="EMBL/GenBank/DDBJ databases">
        <title>Direct Submission.</title>
        <authorList>
            <person name="Li K."/>
            <person name="Gao J."/>
        </authorList>
    </citation>
    <scope>NUCLEOTIDE SEQUENCE [LARGE SCALE GENOMIC DNA]</scope>
    <source>
        <strain evidence="3">HDS12</strain>
    </source>
</reference>
<dbReference type="EMBL" id="CP074132">
    <property type="protein sequence ID" value="QUX31817.1"/>
    <property type="molecule type" value="Genomic_DNA"/>
</dbReference>
<feature type="region of interest" description="Disordered" evidence="1">
    <location>
        <begin position="1"/>
        <end position="22"/>
    </location>
</feature>
<evidence type="ECO:0000313" key="2">
    <source>
        <dbReference type="EMBL" id="QUX31817.1"/>
    </source>
</evidence>
<accession>A0ABX8CBM3</accession>
<protein>
    <submittedName>
        <fullName evidence="2">Helix-turn-helix domain-containing protein</fullName>
    </submittedName>
</protein>